<evidence type="ECO:0000256" key="1">
    <source>
        <dbReference type="SAM" id="MobiDB-lite"/>
    </source>
</evidence>
<feature type="region of interest" description="Disordered" evidence="1">
    <location>
        <begin position="1"/>
        <end position="30"/>
    </location>
</feature>
<evidence type="ECO:0000313" key="3">
    <source>
        <dbReference type="Proteomes" id="UP000076722"/>
    </source>
</evidence>
<sequence length="90" mass="9417">MRPVLAPLADATPHATHYVSSPRSENPRHHRRPLCLVACARLSLSGVIGFVGSAAGPASNSMRIVLSRWPSRTSNGARASGPIHPSSIAA</sequence>
<organism evidence="2 3">
    <name type="scientific">Sistotremastrum niveocremeum HHB9708</name>
    <dbReference type="NCBI Taxonomy" id="1314777"/>
    <lineage>
        <taxon>Eukaryota</taxon>
        <taxon>Fungi</taxon>
        <taxon>Dikarya</taxon>
        <taxon>Basidiomycota</taxon>
        <taxon>Agaricomycotina</taxon>
        <taxon>Agaricomycetes</taxon>
        <taxon>Sistotremastrales</taxon>
        <taxon>Sistotremastraceae</taxon>
        <taxon>Sertulicium</taxon>
        <taxon>Sertulicium niveocremeum</taxon>
    </lineage>
</organism>
<dbReference type="AlphaFoldDB" id="A0A164UPD1"/>
<keyword evidence="3" id="KW-1185">Reference proteome</keyword>
<gene>
    <name evidence="2" type="ORF">SISNIDRAFT_454596</name>
</gene>
<dbReference type="EMBL" id="KV419407">
    <property type="protein sequence ID" value="KZS93420.1"/>
    <property type="molecule type" value="Genomic_DNA"/>
</dbReference>
<proteinExistence type="predicted"/>
<accession>A0A164UPD1</accession>
<reference evidence="2 3" key="1">
    <citation type="journal article" date="2016" name="Mol. Biol. Evol.">
        <title>Comparative Genomics of Early-Diverging Mushroom-Forming Fungi Provides Insights into the Origins of Lignocellulose Decay Capabilities.</title>
        <authorList>
            <person name="Nagy L.G."/>
            <person name="Riley R."/>
            <person name="Tritt A."/>
            <person name="Adam C."/>
            <person name="Daum C."/>
            <person name="Floudas D."/>
            <person name="Sun H."/>
            <person name="Yadav J.S."/>
            <person name="Pangilinan J."/>
            <person name="Larsson K.H."/>
            <person name="Matsuura K."/>
            <person name="Barry K."/>
            <person name="Labutti K."/>
            <person name="Kuo R."/>
            <person name="Ohm R.A."/>
            <person name="Bhattacharya S.S."/>
            <person name="Shirouzu T."/>
            <person name="Yoshinaga Y."/>
            <person name="Martin F.M."/>
            <person name="Grigoriev I.V."/>
            <person name="Hibbett D.S."/>
        </authorList>
    </citation>
    <scope>NUCLEOTIDE SEQUENCE [LARGE SCALE GENOMIC DNA]</scope>
    <source>
        <strain evidence="2 3">HHB9708</strain>
    </source>
</reference>
<name>A0A164UPD1_9AGAM</name>
<protein>
    <submittedName>
        <fullName evidence="2">Uncharacterized protein</fullName>
    </submittedName>
</protein>
<evidence type="ECO:0000313" key="2">
    <source>
        <dbReference type="EMBL" id="KZS93420.1"/>
    </source>
</evidence>
<dbReference type="Proteomes" id="UP000076722">
    <property type="component" value="Unassembled WGS sequence"/>
</dbReference>